<keyword evidence="2" id="KW-1133">Transmembrane helix</keyword>
<dbReference type="Proteomes" id="UP001519292">
    <property type="component" value="Unassembled WGS sequence"/>
</dbReference>
<accession>A0ABS4MH00</accession>
<evidence type="ECO:0000256" key="2">
    <source>
        <dbReference type="SAM" id="Phobius"/>
    </source>
</evidence>
<dbReference type="Pfam" id="PF01381">
    <property type="entry name" value="HTH_3"/>
    <property type="match status" value="1"/>
</dbReference>
<dbReference type="SMART" id="SM00530">
    <property type="entry name" value="HTH_XRE"/>
    <property type="match status" value="1"/>
</dbReference>
<dbReference type="PANTHER" id="PTHR46558">
    <property type="entry name" value="TRACRIPTIONAL REGULATORY PROTEIN-RELATED-RELATED"/>
    <property type="match status" value="1"/>
</dbReference>
<proteinExistence type="predicted"/>
<gene>
    <name evidence="4" type="ORF">J2Z60_002177</name>
</gene>
<dbReference type="SUPFAM" id="SSF47413">
    <property type="entry name" value="lambda repressor-like DNA-binding domains"/>
    <property type="match status" value="1"/>
</dbReference>
<dbReference type="PANTHER" id="PTHR46558:SF4">
    <property type="entry name" value="DNA-BIDING PHAGE PROTEIN"/>
    <property type="match status" value="1"/>
</dbReference>
<sequence>MVNKIKELRLLQNLSQQQLADKAKISVRTIQRLEAGDDASISTLNLVAEALGVKIADVISDNAKMDDKTKSARELLEYQLTQRTKEFKTFSQLYTAVYIIIMLLWGINFSWIRQDAMQAVLGVGWIGGWLIMEPLKSWLVVKFIDPKLDKNFPLTINQTDKDEHK</sequence>
<keyword evidence="1" id="KW-0238">DNA-binding</keyword>
<dbReference type="Gene3D" id="1.10.260.40">
    <property type="entry name" value="lambda repressor-like DNA-binding domains"/>
    <property type="match status" value="1"/>
</dbReference>
<keyword evidence="5" id="KW-1185">Reference proteome</keyword>
<keyword evidence="2" id="KW-0812">Transmembrane</keyword>
<organism evidence="4 5">
    <name type="scientific">Lactobacillus colini</name>
    <dbReference type="NCBI Taxonomy" id="1819254"/>
    <lineage>
        <taxon>Bacteria</taxon>
        <taxon>Bacillati</taxon>
        <taxon>Bacillota</taxon>
        <taxon>Bacilli</taxon>
        <taxon>Lactobacillales</taxon>
        <taxon>Lactobacillaceae</taxon>
        <taxon>Lactobacillus</taxon>
    </lineage>
</organism>
<feature type="domain" description="HTH cro/C1-type" evidence="3">
    <location>
        <begin position="5"/>
        <end position="58"/>
    </location>
</feature>
<comment type="caution">
    <text evidence="4">The sequence shown here is derived from an EMBL/GenBank/DDBJ whole genome shotgun (WGS) entry which is preliminary data.</text>
</comment>
<dbReference type="InterPro" id="IPR010982">
    <property type="entry name" value="Lambda_DNA-bd_dom_sf"/>
</dbReference>
<evidence type="ECO:0000256" key="1">
    <source>
        <dbReference type="ARBA" id="ARBA00023125"/>
    </source>
</evidence>
<feature type="transmembrane region" description="Helical" evidence="2">
    <location>
        <begin position="93"/>
        <end position="112"/>
    </location>
</feature>
<dbReference type="PROSITE" id="PS50943">
    <property type="entry name" value="HTH_CROC1"/>
    <property type="match status" value="1"/>
</dbReference>
<keyword evidence="2" id="KW-0472">Membrane</keyword>
<dbReference type="EMBL" id="JAGGLU010000024">
    <property type="protein sequence ID" value="MBP2058976.1"/>
    <property type="molecule type" value="Genomic_DNA"/>
</dbReference>
<evidence type="ECO:0000313" key="4">
    <source>
        <dbReference type="EMBL" id="MBP2058976.1"/>
    </source>
</evidence>
<feature type="transmembrane region" description="Helical" evidence="2">
    <location>
        <begin position="118"/>
        <end position="141"/>
    </location>
</feature>
<dbReference type="InterPro" id="IPR001387">
    <property type="entry name" value="Cro/C1-type_HTH"/>
</dbReference>
<evidence type="ECO:0000313" key="5">
    <source>
        <dbReference type="Proteomes" id="UP001519292"/>
    </source>
</evidence>
<reference evidence="4 5" key="1">
    <citation type="submission" date="2021-03" db="EMBL/GenBank/DDBJ databases">
        <title>Genomic Encyclopedia of Type Strains, Phase IV (KMG-IV): sequencing the most valuable type-strain genomes for metagenomic binning, comparative biology and taxonomic classification.</title>
        <authorList>
            <person name="Goeker M."/>
        </authorList>
    </citation>
    <scope>NUCLEOTIDE SEQUENCE [LARGE SCALE GENOMIC DNA]</scope>
    <source>
        <strain evidence="4 5">DSM 101872</strain>
    </source>
</reference>
<dbReference type="CDD" id="cd00093">
    <property type="entry name" value="HTH_XRE"/>
    <property type="match status" value="1"/>
</dbReference>
<evidence type="ECO:0000259" key="3">
    <source>
        <dbReference type="PROSITE" id="PS50943"/>
    </source>
</evidence>
<name>A0ABS4MH00_9LACO</name>
<dbReference type="RefSeq" id="WP_245328811.1">
    <property type="nucleotide sequence ID" value="NZ_JAGGLU010000024.1"/>
</dbReference>
<protein>
    <submittedName>
        <fullName evidence="4">Transcriptional regulator with XRE-family HTH domain</fullName>
    </submittedName>
</protein>